<dbReference type="PANTHER" id="PTHR46518">
    <property type="entry name" value="COILED-COIL DOMAIN-CONTAINING PROTEIN 151"/>
    <property type="match status" value="1"/>
</dbReference>
<evidence type="ECO:0000313" key="3">
    <source>
        <dbReference type="Proteomes" id="UP000654075"/>
    </source>
</evidence>
<organism evidence="2 3">
    <name type="scientific">Polarella glacialis</name>
    <name type="common">Dinoflagellate</name>
    <dbReference type="NCBI Taxonomy" id="89957"/>
    <lineage>
        <taxon>Eukaryota</taxon>
        <taxon>Sar</taxon>
        <taxon>Alveolata</taxon>
        <taxon>Dinophyceae</taxon>
        <taxon>Suessiales</taxon>
        <taxon>Suessiaceae</taxon>
        <taxon>Polarella</taxon>
    </lineage>
</organism>
<keyword evidence="1" id="KW-0175">Coiled coil</keyword>
<dbReference type="GO" id="GO:0036158">
    <property type="term" value="P:outer dynein arm assembly"/>
    <property type="evidence" value="ECO:0007669"/>
    <property type="project" value="InterPro"/>
</dbReference>
<feature type="coiled-coil region" evidence="1">
    <location>
        <begin position="247"/>
        <end position="274"/>
    </location>
</feature>
<proteinExistence type="predicted"/>
<evidence type="ECO:0000256" key="1">
    <source>
        <dbReference type="SAM" id="Coils"/>
    </source>
</evidence>
<reference evidence="2" key="1">
    <citation type="submission" date="2021-02" db="EMBL/GenBank/DDBJ databases">
        <authorList>
            <person name="Dougan E. K."/>
            <person name="Rhodes N."/>
            <person name="Thang M."/>
            <person name="Chan C."/>
        </authorList>
    </citation>
    <scope>NUCLEOTIDE SEQUENCE</scope>
</reference>
<dbReference type="GO" id="GO:0035253">
    <property type="term" value="C:ciliary rootlet"/>
    <property type="evidence" value="ECO:0007669"/>
    <property type="project" value="TreeGrafter"/>
</dbReference>
<accession>A0A813I001</accession>
<protein>
    <submittedName>
        <fullName evidence="2">Uncharacterized protein</fullName>
    </submittedName>
</protein>
<feature type="coiled-coil region" evidence="1">
    <location>
        <begin position="42"/>
        <end position="69"/>
    </location>
</feature>
<keyword evidence="3" id="KW-1185">Reference proteome</keyword>
<name>A0A813I001_POLGL</name>
<dbReference type="GO" id="GO:0097542">
    <property type="term" value="C:ciliary tip"/>
    <property type="evidence" value="ECO:0007669"/>
    <property type="project" value="TreeGrafter"/>
</dbReference>
<dbReference type="GO" id="GO:0003341">
    <property type="term" value="P:cilium movement"/>
    <property type="evidence" value="ECO:0007669"/>
    <property type="project" value="InterPro"/>
</dbReference>
<dbReference type="AlphaFoldDB" id="A0A813I001"/>
<dbReference type="GO" id="GO:0036064">
    <property type="term" value="C:ciliary basal body"/>
    <property type="evidence" value="ECO:0007669"/>
    <property type="project" value="TreeGrafter"/>
</dbReference>
<dbReference type="PANTHER" id="PTHR46518:SF1">
    <property type="entry name" value="OUTER DYNEIN ARM-DOCKING COMPLEX SUBUNIT 3"/>
    <property type="match status" value="1"/>
</dbReference>
<dbReference type="Proteomes" id="UP000654075">
    <property type="component" value="Unassembled WGS sequence"/>
</dbReference>
<dbReference type="OrthoDB" id="10255247at2759"/>
<evidence type="ECO:0000313" key="2">
    <source>
        <dbReference type="EMBL" id="CAE8643816.1"/>
    </source>
</evidence>
<comment type="caution">
    <text evidence="2">The sequence shown here is derived from an EMBL/GenBank/DDBJ whole genome shotgun (WGS) entry which is preliminary data.</text>
</comment>
<gene>
    <name evidence="2" type="ORF">PGLA1383_LOCUS58118</name>
</gene>
<feature type="coiled-coil region" evidence="1">
    <location>
        <begin position="112"/>
        <end position="139"/>
    </location>
</feature>
<dbReference type="InterPro" id="IPR033192">
    <property type="entry name" value="ODAD3"/>
</dbReference>
<dbReference type="EMBL" id="CAJNNV010033441">
    <property type="protein sequence ID" value="CAE8643816.1"/>
    <property type="molecule type" value="Genomic_DNA"/>
</dbReference>
<sequence length="327" mass="38292">MVTARKRKKHIQVERTTDALVTTDDGSLDEVRKTLIQVRQQYDAVHHEAEQKEARLRRVREEIRTADLLHASKGDDTHKLEENWGSLKLQYQDTLKRNKETQTARKVYEHMLARIQKEQAILKQKLLRMEEHMDRKRREVHQKRVQSERARCDRTEASRTLEALSEDAELEARACRTAREAFNASAGRLRKLYAIEKLSGNSLQRITFEQVERSQNTEDGFQKIRDVTGLADVMDIVHKFLNRDVEHEQLQGSVKEAEVRLEALRQAYDAFKQKTEAASCKPDAILGSKVKRDMVPYDVTLLGYVVYNKIRMYMICIYINIRFIHTI</sequence>